<evidence type="ECO:0000256" key="1">
    <source>
        <dbReference type="SAM" id="Coils"/>
    </source>
</evidence>
<keyword evidence="3" id="KW-1185">Reference proteome</keyword>
<dbReference type="EMBL" id="KB206589">
    <property type="protein sequence ID" value="ELP89701.1"/>
    <property type="molecule type" value="Genomic_DNA"/>
</dbReference>
<dbReference type="OMA" id="MHSHEIY"/>
<proteinExistence type="predicted"/>
<dbReference type="GeneID" id="14888664"/>
<dbReference type="VEuPathDB" id="AmoebaDB:EIN_453910"/>
<protein>
    <submittedName>
        <fullName evidence="2">Uncharacterized protein</fullName>
    </submittedName>
</protein>
<organism evidence="2 3">
    <name type="scientific">Entamoeba invadens IP1</name>
    <dbReference type="NCBI Taxonomy" id="370355"/>
    <lineage>
        <taxon>Eukaryota</taxon>
        <taxon>Amoebozoa</taxon>
        <taxon>Evosea</taxon>
        <taxon>Archamoebae</taxon>
        <taxon>Mastigamoebida</taxon>
        <taxon>Entamoebidae</taxon>
        <taxon>Entamoeba</taxon>
    </lineage>
</organism>
<dbReference type="Proteomes" id="UP000014680">
    <property type="component" value="Unassembled WGS sequence"/>
</dbReference>
<dbReference type="AlphaFoldDB" id="L7FMQ9"/>
<dbReference type="RefSeq" id="XP_004256472.1">
    <property type="nucleotide sequence ID" value="XM_004256424.1"/>
</dbReference>
<dbReference type="OrthoDB" id="31608at2759"/>
<reference evidence="2 3" key="1">
    <citation type="submission" date="2012-10" db="EMBL/GenBank/DDBJ databases">
        <authorList>
            <person name="Zafar N."/>
            <person name="Inman J."/>
            <person name="Hall N."/>
            <person name="Lorenzi H."/>
            <person name="Caler E."/>
        </authorList>
    </citation>
    <scope>NUCLEOTIDE SEQUENCE [LARGE SCALE GENOMIC DNA]</scope>
    <source>
        <strain evidence="2 3">IP1</strain>
    </source>
</reference>
<gene>
    <name evidence="2" type="ORF">EIN_453910</name>
</gene>
<accession>L7FMQ9</accession>
<dbReference type="KEGG" id="eiv:EIN_453910"/>
<name>L7FMQ9_ENTIV</name>
<feature type="coiled-coil region" evidence="1">
    <location>
        <begin position="97"/>
        <end position="173"/>
    </location>
</feature>
<keyword evidence="1" id="KW-0175">Coiled coil</keyword>
<evidence type="ECO:0000313" key="3">
    <source>
        <dbReference type="Proteomes" id="UP000014680"/>
    </source>
</evidence>
<evidence type="ECO:0000313" key="2">
    <source>
        <dbReference type="EMBL" id="ELP89701.1"/>
    </source>
</evidence>
<sequence>MEGHIKANKFLEEVINAQQNTKNAIKEIARFEEMLKLQNVLPTAILNNLKLKKEQLHEYIIRLKKLNGLITITVEMHQQMQRDVSVVETTPSVSKSKEDTNHQLDAILKEKEIIENKVNELERNIRVTFKKVEDLEKSKEETNSEISRLKKERDDLFNKNNELTQIIKDKELKEQNALKTNEETQQMHSHEIYLTIEEVYCGCQKMIANLSSNNTEEVFLVTFKKGIKEGEVIKLNGVEYVVKYLKHPFLSRRGDDLVVNKNVFLDKGVRHPALSAVFMKSGYRTLLSLKGFTEQGKTVFDDGSTTVKSL</sequence>